<feature type="region of interest" description="Disordered" evidence="1">
    <location>
        <begin position="32"/>
        <end position="58"/>
    </location>
</feature>
<proteinExistence type="predicted"/>
<organism evidence="2 3">
    <name type="scientific">Roseateles saccharophilus</name>
    <name type="common">Pseudomonas saccharophila</name>
    <dbReference type="NCBI Taxonomy" id="304"/>
    <lineage>
        <taxon>Bacteria</taxon>
        <taxon>Pseudomonadati</taxon>
        <taxon>Pseudomonadota</taxon>
        <taxon>Betaproteobacteria</taxon>
        <taxon>Burkholderiales</taxon>
        <taxon>Sphaerotilaceae</taxon>
        <taxon>Roseateles</taxon>
    </lineage>
</organism>
<gene>
    <name evidence="2" type="ORF">EV671_10273</name>
</gene>
<evidence type="ECO:0000313" key="2">
    <source>
        <dbReference type="EMBL" id="TCU91072.1"/>
    </source>
</evidence>
<evidence type="ECO:0000313" key="3">
    <source>
        <dbReference type="Proteomes" id="UP000295110"/>
    </source>
</evidence>
<protein>
    <submittedName>
        <fullName evidence="2">Uncharacterized protein DUF1302</fullName>
    </submittedName>
</protein>
<dbReference type="AlphaFoldDB" id="A0A4R3UJV6"/>
<dbReference type="Proteomes" id="UP000295110">
    <property type="component" value="Unassembled WGS sequence"/>
</dbReference>
<keyword evidence="3" id="KW-1185">Reference proteome</keyword>
<reference evidence="2 3" key="1">
    <citation type="submission" date="2019-03" db="EMBL/GenBank/DDBJ databases">
        <title>Genomic Encyclopedia of Type Strains, Phase IV (KMG-IV): sequencing the most valuable type-strain genomes for metagenomic binning, comparative biology and taxonomic classification.</title>
        <authorList>
            <person name="Goeker M."/>
        </authorList>
    </citation>
    <scope>NUCLEOTIDE SEQUENCE [LARGE SCALE GENOMIC DNA]</scope>
    <source>
        <strain evidence="2 3">DSM 654</strain>
    </source>
</reference>
<comment type="caution">
    <text evidence="2">The sequence shown here is derived from an EMBL/GenBank/DDBJ whole genome shotgun (WGS) entry which is preliminary data.</text>
</comment>
<sequence>MSSTPRRRWPLHVIALSTCGFMAQVDAQTTPSASSASSATSVDSSKAEGPGESDNFVKSVSSRDWKVDVYYENDTRVRGKDATGDSVGLSKFRNTLQIEASKRLDAGWAFHSILRGSYDGVYRLNGDQFGRQAGGAVNLDSTGGPPPLPHGGGVVNKAVVDSLGLTANTFGFNATNPAAAHYNPNSGLRLLGDRWHATSNGGVEFAVPVRPCETDSRGCVDFGGYGDKTRRQLEFSEFNDRWDALREAYVTKSVDLDGTQQLFLKLGRQQVVWGRTDLFRVLDVVNPVDYSRNNIYDELQDIRIPMWIAQAEWRMGASESMQDRNLQLIWNVDKFRPNNLGQCGTANTILDAGCFFRGMKNLWDNGGTVSNFANVGPGVLLSTDFGPGQIGIRNVDLPKWNLQNTQVGVKYEGVTQEGVSFSLNALSYRSQLPSLHGGKAAQNGFTGQPCNDGTGHCPFLIAFDVAYPRVNLVGGSLDVQWEAAKAAVRVEGALTQGEEFANTARPELYSRNKVWRSVIGIDRPTFIPFINPNRTTLISAQLFYQHIFDHELRQGPLGTVGMPDWKDNVIGTLLIKAFLASDRISPQLITAYDVRARALVTSPQIDWLVSDKLKLSFGGNFKTRSNDERWKFDDCRSCNPWAPFTAPYGDANPMTAYSRGLSGLEPLGRFRAGPIGAAWKENELYFTARYQF</sequence>
<evidence type="ECO:0000256" key="1">
    <source>
        <dbReference type="SAM" id="MobiDB-lite"/>
    </source>
</evidence>
<dbReference type="Pfam" id="PF06980">
    <property type="entry name" value="DUF1302"/>
    <property type="match status" value="1"/>
</dbReference>
<accession>A0A4R3UJV6</accession>
<name>A0A4R3UJV6_ROSSA</name>
<feature type="compositionally biased region" description="Low complexity" evidence="1">
    <location>
        <begin position="32"/>
        <end position="44"/>
    </location>
</feature>
<dbReference type="EMBL" id="SMBU01000027">
    <property type="protein sequence ID" value="TCU91072.1"/>
    <property type="molecule type" value="Genomic_DNA"/>
</dbReference>
<dbReference type="RefSeq" id="WP_243655802.1">
    <property type="nucleotide sequence ID" value="NZ_CBCSGL010000026.1"/>
</dbReference>
<dbReference type="InterPro" id="IPR010727">
    <property type="entry name" value="DUF1302"/>
</dbReference>